<dbReference type="NCBIfam" id="TIGR02227">
    <property type="entry name" value="sigpep_I_bact"/>
    <property type="match status" value="1"/>
</dbReference>
<keyword evidence="3" id="KW-0472">Membrane</keyword>
<comment type="catalytic activity">
    <reaction evidence="3">
        <text>Cleavage of hydrophobic, N-terminal signal or leader sequences from secreted and periplasmic proteins.</text>
        <dbReference type="EC" id="3.4.21.89"/>
    </reaction>
</comment>
<name>A0ABV6W3V4_9ACTN</name>
<evidence type="ECO:0000256" key="1">
    <source>
        <dbReference type="ARBA" id="ARBA00004401"/>
    </source>
</evidence>
<evidence type="ECO:0000256" key="3">
    <source>
        <dbReference type="RuleBase" id="RU362042"/>
    </source>
</evidence>
<comment type="caution">
    <text evidence="5">The sequence shown here is derived from an EMBL/GenBank/DDBJ whole genome shotgun (WGS) entry which is preliminary data.</text>
</comment>
<proteinExistence type="inferred from homology"/>
<feature type="domain" description="Peptidase S26" evidence="4">
    <location>
        <begin position="21"/>
        <end position="175"/>
    </location>
</feature>
<dbReference type="CDD" id="cd06530">
    <property type="entry name" value="S26_SPase_I"/>
    <property type="match status" value="1"/>
</dbReference>
<dbReference type="RefSeq" id="WP_380541728.1">
    <property type="nucleotide sequence ID" value="NZ_JBHFAB010000026.1"/>
</dbReference>
<evidence type="ECO:0000259" key="4">
    <source>
        <dbReference type="Pfam" id="PF10502"/>
    </source>
</evidence>
<feature type="transmembrane region" description="Helical" evidence="3">
    <location>
        <begin position="12"/>
        <end position="35"/>
    </location>
</feature>
<comment type="subcellular location">
    <subcellularLocation>
        <location evidence="1">Cell membrane</location>
        <topology evidence="1">Single-pass type II membrane protein</topology>
    </subcellularLocation>
    <subcellularLocation>
        <location evidence="3">Membrane</location>
        <topology evidence="3">Single-pass type II membrane protein</topology>
    </subcellularLocation>
</comment>
<keyword evidence="6" id="KW-1185">Reference proteome</keyword>
<dbReference type="PANTHER" id="PTHR43390">
    <property type="entry name" value="SIGNAL PEPTIDASE I"/>
    <property type="match status" value="1"/>
</dbReference>
<dbReference type="PRINTS" id="PR00727">
    <property type="entry name" value="LEADERPTASE"/>
</dbReference>
<dbReference type="Pfam" id="PF10502">
    <property type="entry name" value="Peptidase_S26"/>
    <property type="match status" value="1"/>
</dbReference>
<dbReference type="Gene3D" id="2.10.109.10">
    <property type="entry name" value="Umud Fragment, subunit A"/>
    <property type="match status" value="1"/>
</dbReference>
<evidence type="ECO:0000256" key="2">
    <source>
        <dbReference type="ARBA" id="ARBA00009370"/>
    </source>
</evidence>
<gene>
    <name evidence="5" type="primary">lepB</name>
    <name evidence="5" type="ORF">ACEZDE_28000</name>
</gene>
<dbReference type="GO" id="GO:0009003">
    <property type="term" value="F:signal peptidase activity"/>
    <property type="evidence" value="ECO:0007669"/>
    <property type="project" value="UniProtKB-EC"/>
</dbReference>
<dbReference type="EC" id="3.4.21.89" evidence="3"/>
<evidence type="ECO:0000313" key="5">
    <source>
        <dbReference type="EMBL" id="MFC1420457.1"/>
    </source>
</evidence>
<keyword evidence="3 5" id="KW-0378">Hydrolase</keyword>
<accession>A0ABV6W3V4</accession>
<dbReference type="InterPro" id="IPR019533">
    <property type="entry name" value="Peptidase_S26"/>
</dbReference>
<organism evidence="5 6">
    <name type="scientific">Streptacidiphilus cavernicola</name>
    <dbReference type="NCBI Taxonomy" id="3342716"/>
    <lineage>
        <taxon>Bacteria</taxon>
        <taxon>Bacillati</taxon>
        <taxon>Actinomycetota</taxon>
        <taxon>Actinomycetes</taxon>
        <taxon>Kitasatosporales</taxon>
        <taxon>Streptomycetaceae</taxon>
        <taxon>Streptacidiphilus</taxon>
    </lineage>
</organism>
<reference evidence="5 6" key="1">
    <citation type="submission" date="2024-09" db="EMBL/GenBank/DDBJ databases">
        <authorList>
            <person name="Lee S.D."/>
        </authorList>
    </citation>
    <scope>NUCLEOTIDE SEQUENCE [LARGE SCALE GENOMIC DNA]</scope>
    <source>
        <strain evidence="5 6">N8-3</strain>
    </source>
</reference>
<dbReference type="PANTHER" id="PTHR43390:SF1">
    <property type="entry name" value="CHLOROPLAST PROCESSING PEPTIDASE"/>
    <property type="match status" value="1"/>
</dbReference>
<keyword evidence="3" id="KW-0812">Transmembrane</keyword>
<evidence type="ECO:0000313" key="6">
    <source>
        <dbReference type="Proteomes" id="UP001592531"/>
    </source>
</evidence>
<comment type="caution">
    <text evidence="3">Lacks conserved residue(s) required for the propagation of feature annotation.</text>
</comment>
<comment type="similarity">
    <text evidence="2 3">Belongs to the peptidase S26 family.</text>
</comment>
<dbReference type="SUPFAM" id="SSF51306">
    <property type="entry name" value="LexA/Signal peptidase"/>
    <property type="match status" value="1"/>
</dbReference>
<dbReference type="InterPro" id="IPR000223">
    <property type="entry name" value="Pept_S26A_signal_pept_1"/>
</dbReference>
<dbReference type="InterPro" id="IPR036286">
    <property type="entry name" value="LexA/Signal_pep-like_sf"/>
</dbReference>
<keyword evidence="3" id="KW-0645">Protease</keyword>
<dbReference type="Proteomes" id="UP001592531">
    <property type="component" value="Unassembled WGS sequence"/>
</dbReference>
<protein>
    <recommendedName>
        <fullName evidence="3">Signal peptidase I</fullName>
        <ecNumber evidence="3">3.4.21.89</ecNumber>
    </recommendedName>
</protein>
<keyword evidence="3" id="KW-1133">Transmembrane helix</keyword>
<feature type="transmembrane region" description="Helical" evidence="3">
    <location>
        <begin position="203"/>
        <end position="226"/>
    </location>
</feature>
<sequence length="236" mass="24177">MSVRRLRPGGLLQGLGIAIGLIAMLGGFAVLAIQYRPYSVPTDSMQPTVQPGDTLLAHPVKGSAVGRGDIVIFNDPVWGNTDEVKRVIGVGGDKVACCDSKGRTTVDGIPLTEPYLAPGGMLTSATGFSVTVPAGRLFLMGDNRAVSLDSRSHLDVLDGTVPDSAVVARVEGRVWPLGRAGTIARTSALDAVPGPDATAHGPLAALVCAVVGGAALVLLTAAVGTVGGRLRKLRRQ</sequence>
<dbReference type="EMBL" id="JBHFAB010000026">
    <property type="protein sequence ID" value="MFC1420457.1"/>
    <property type="molecule type" value="Genomic_DNA"/>
</dbReference>